<evidence type="ECO:0000256" key="1">
    <source>
        <dbReference type="ARBA" id="ARBA00004141"/>
    </source>
</evidence>
<feature type="compositionally biased region" description="Low complexity" evidence="5">
    <location>
        <begin position="356"/>
        <end position="366"/>
    </location>
</feature>
<organism evidence="7 8">
    <name type="scientific">Pyrrhoderma noxium</name>
    <dbReference type="NCBI Taxonomy" id="2282107"/>
    <lineage>
        <taxon>Eukaryota</taxon>
        <taxon>Fungi</taxon>
        <taxon>Dikarya</taxon>
        <taxon>Basidiomycota</taxon>
        <taxon>Agaricomycotina</taxon>
        <taxon>Agaricomycetes</taxon>
        <taxon>Hymenochaetales</taxon>
        <taxon>Hymenochaetaceae</taxon>
        <taxon>Pyrrhoderma</taxon>
    </lineage>
</organism>
<dbReference type="EMBL" id="NBII01000002">
    <property type="protein sequence ID" value="PAV22560.1"/>
    <property type="molecule type" value="Genomic_DNA"/>
</dbReference>
<feature type="region of interest" description="Disordered" evidence="5">
    <location>
        <begin position="442"/>
        <end position="468"/>
    </location>
</feature>
<dbReference type="STRING" id="2282107.A0A286USI9"/>
<feature type="transmembrane region" description="Helical" evidence="6">
    <location>
        <begin position="56"/>
        <end position="75"/>
    </location>
</feature>
<protein>
    <submittedName>
        <fullName evidence="7">Uncharacterized protein</fullName>
    </submittedName>
</protein>
<feature type="region of interest" description="Disordered" evidence="5">
    <location>
        <begin position="334"/>
        <end position="406"/>
    </location>
</feature>
<feature type="transmembrane region" description="Helical" evidence="6">
    <location>
        <begin position="216"/>
        <end position="246"/>
    </location>
</feature>
<feature type="transmembrane region" description="Helical" evidence="6">
    <location>
        <begin position="96"/>
        <end position="121"/>
    </location>
</feature>
<dbReference type="GO" id="GO:0006890">
    <property type="term" value="P:retrograde vesicle-mediated transport, Golgi to endoplasmic reticulum"/>
    <property type="evidence" value="ECO:0007669"/>
    <property type="project" value="InterPro"/>
</dbReference>
<comment type="caution">
    <text evidence="7">The sequence shown here is derived from an EMBL/GenBank/DDBJ whole genome shotgun (WGS) entry which is preliminary data.</text>
</comment>
<dbReference type="GO" id="GO:0016020">
    <property type="term" value="C:membrane"/>
    <property type="evidence" value="ECO:0007669"/>
    <property type="project" value="UniProtKB-SubCell"/>
</dbReference>
<feature type="compositionally biased region" description="Basic and acidic residues" evidence="5">
    <location>
        <begin position="372"/>
        <end position="381"/>
    </location>
</feature>
<proteinExistence type="predicted"/>
<dbReference type="PANTHER" id="PTHR13377:SF3">
    <property type="entry name" value="TRANSMEMBRANE PROTEIN 115"/>
    <property type="match status" value="1"/>
</dbReference>
<dbReference type="FunFam" id="1.20.1540.10:FF:000004">
    <property type="entry name" value="Transmembrane protein 115"/>
    <property type="match status" value="1"/>
</dbReference>
<evidence type="ECO:0000313" key="8">
    <source>
        <dbReference type="Proteomes" id="UP000217199"/>
    </source>
</evidence>
<gene>
    <name evidence="7" type="ORF">PNOK_0251700</name>
</gene>
<evidence type="ECO:0000256" key="5">
    <source>
        <dbReference type="SAM" id="MobiDB-lite"/>
    </source>
</evidence>
<dbReference type="Pfam" id="PF08551">
    <property type="entry name" value="DUF1751"/>
    <property type="match status" value="1"/>
</dbReference>
<dbReference type="GO" id="GO:0005794">
    <property type="term" value="C:Golgi apparatus"/>
    <property type="evidence" value="ECO:0007669"/>
    <property type="project" value="TreeGrafter"/>
</dbReference>
<keyword evidence="4 6" id="KW-0472">Membrane</keyword>
<accession>A0A286USI9</accession>
<evidence type="ECO:0000256" key="4">
    <source>
        <dbReference type="ARBA" id="ARBA00023136"/>
    </source>
</evidence>
<feature type="compositionally biased region" description="Polar residues" evidence="5">
    <location>
        <begin position="338"/>
        <end position="350"/>
    </location>
</feature>
<dbReference type="SMART" id="SM01160">
    <property type="entry name" value="DUF1751"/>
    <property type="match status" value="1"/>
</dbReference>
<name>A0A286USI9_9AGAM</name>
<keyword evidence="3 6" id="KW-1133">Transmembrane helix</keyword>
<evidence type="ECO:0000256" key="2">
    <source>
        <dbReference type="ARBA" id="ARBA00022692"/>
    </source>
</evidence>
<dbReference type="OrthoDB" id="46189at2759"/>
<keyword evidence="8" id="KW-1185">Reference proteome</keyword>
<reference evidence="7 8" key="1">
    <citation type="journal article" date="2017" name="Mol. Ecol.">
        <title>Comparative and population genomic landscape of Phellinus noxius: A hypervariable fungus causing root rot in trees.</title>
        <authorList>
            <person name="Chung C.L."/>
            <person name="Lee T.J."/>
            <person name="Akiba M."/>
            <person name="Lee H.H."/>
            <person name="Kuo T.H."/>
            <person name="Liu D."/>
            <person name="Ke H.M."/>
            <person name="Yokoi T."/>
            <person name="Roa M.B."/>
            <person name="Lu M.J."/>
            <person name="Chang Y.Y."/>
            <person name="Ann P.J."/>
            <person name="Tsai J.N."/>
            <person name="Chen C.Y."/>
            <person name="Tzean S.S."/>
            <person name="Ota Y."/>
            <person name="Hattori T."/>
            <person name="Sahashi N."/>
            <person name="Liou R.F."/>
            <person name="Kikuchi T."/>
            <person name="Tsai I.J."/>
        </authorList>
    </citation>
    <scope>NUCLEOTIDE SEQUENCE [LARGE SCALE GENOMIC DNA]</scope>
    <source>
        <strain evidence="7 8">FFPRI411160</strain>
    </source>
</reference>
<evidence type="ECO:0000256" key="6">
    <source>
        <dbReference type="SAM" id="Phobius"/>
    </source>
</evidence>
<dbReference type="InParanoid" id="A0A286USI9"/>
<keyword evidence="2 6" id="KW-0812">Transmembrane</keyword>
<dbReference type="Pfam" id="PF08700">
    <property type="entry name" value="VPS51_Exo84_N"/>
    <property type="match status" value="1"/>
</dbReference>
<dbReference type="InterPro" id="IPR035952">
    <property type="entry name" value="Rhomboid-like_sf"/>
</dbReference>
<dbReference type="PANTHER" id="PTHR13377">
    <property type="entry name" value="PLACENTAL PROTEIN 6"/>
    <property type="match status" value="1"/>
</dbReference>
<comment type="subcellular location">
    <subcellularLocation>
        <location evidence="1">Membrane</location>
        <topology evidence="1">Multi-pass membrane protein</topology>
    </subcellularLocation>
</comment>
<dbReference type="Gene3D" id="1.20.1540.10">
    <property type="entry name" value="Rhomboid-like"/>
    <property type="match status" value="1"/>
</dbReference>
<dbReference type="Proteomes" id="UP000217199">
    <property type="component" value="Unassembled WGS sequence"/>
</dbReference>
<sequence>MAITYAFDRYSSSLRTVAKCGYSLSQSPLTTKGSSRPVIMMAILSSPLQIISSTPVTTRTFTAATICVSVLYYLLRWNDSRPYSTPYLTLIPGNSLFYPWTFVTAGLVEVSVIELFFTLLFVPVSLRYLERLWGSIETLKFILVTITISNIISFVVNWLEFAVFRNAEIFLYGMEYHGQMGLQTGILVAFTQLIPEHQVQVFGVLKVRVKRLPMAYTTLSCIMCVIGYQSPWIIIQFAWLVSWVYLRFYKKNRGDSIMGDSYGDRSETFAFVHWFPPFLHTPITMLGNFVHPLALRFHLIPGSSGDIESGGYSQLPGGPRAEAERRRALALKALDQRVASSTPSKESTVQPADARSPSSSGSSPVSDLGKSTPHDRHKSITEVDLGVSEPEGKGKGSIVSAHHRRSYPSSGTVVNLRIEGSNTTIFESPVFTWGHNITTPSGGTHECSGLNNHSNPQPGPTPSSALDDAARRSGFTFDGIFSTEFDDFFITRIGPDAQTSTQFWGILLNFQFIPVGGCQQEVGEHDNILWAFDAFNANAFLKLDGPTLVRREKDVTFTVTDGTSGKPIENASVGGSQTNINGHVNIQFRNAGVYGLKATKESAIRSNLVISIPHPAVTYNSLLEKRPALTQNVSSSANKSVSLLSSGQKLTEDVHTMEPDDMFARHTVYEMKSILHRLRSDVDAKQEELRLMVGERYRDLLQASTTIINMSQTSDRVHKTIERMKDTVSTDHTSLSTTTSGKGANLEDTQLQVLQCLAAHLKLLLDAPEHLWRLLERKLCLHAAWLFLLSRVVHRSLSNENTEEGQNWIQEGIHVKERFPIIQRQWESISQFRTQISHRATLLLRDQSMSSQDVCSSLLSLHLLDSLPLSEALDVFLRQRSRTLQLLYTTINETWDKASESKDGSERFERGNVRNVWNTIRSVLDVIIGTVGTARQVFREPNDGSSSMIGQVLSFTQNETKTSSLSPELSISTQMLLSSFPNSNQFLPLPTDIRSYRPYIDLDSPSSSVKQTLLNSRLRNWFSKESEHLQTAAKTWLLHLDTIKRVWEVRTALQWKSTSDSLLDTEDKEILRQLTDDICGSRVQVLWETALENISKTFNDTLNSLLTKIEEEKETSRHDVVPTQFLLSAPPAPSISQASLSVPLAQSSFHRFKLAIKHRIDGITPYIDKIMSEAENSATRLRDDLDATFSDETSRKKFEDSYITYSENTVKILLDTVEKYINEESADSENSLNRLVFLGRIAQKLSFSPLIGSLRCSATFCDNAHVRARSLYNTSVEKCASSVASVAKNKLSANINHKDQERRHDTLPSSPSSNIMEALFFLVDTVQNFGLFRDHTHRAAIVRIVLERFSKEIENFSTTPECPGATQYLWDLFFLRTICEDWGDVMNEAISSLNNSIKSIQEKLSKEIRDAYPTLSQDFRNGTSLGVRSVRLLLSPLVAPMKQPSPGKQTNTRAEAGLERENTTTMDLVKPSARFGSLWVASAS</sequence>
<evidence type="ECO:0000256" key="3">
    <source>
        <dbReference type="ARBA" id="ARBA00022989"/>
    </source>
</evidence>
<evidence type="ECO:0000313" key="7">
    <source>
        <dbReference type="EMBL" id="PAV22560.1"/>
    </source>
</evidence>
<dbReference type="SUPFAM" id="SSF144091">
    <property type="entry name" value="Rhomboid-like"/>
    <property type="match status" value="1"/>
</dbReference>
<feature type="transmembrane region" description="Helical" evidence="6">
    <location>
        <begin position="141"/>
        <end position="164"/>
    </location>
</feature>
<dbReference type="InterPro" id="IPR013861">
    <property type="entry name" value="TMEM115/Pdh1/Rbl19"/>
</dbReference>